<organism evidence="2 3">
    <name type="scientific">Emergomyces pasteurianus Ep9510</name>
    <dbReference type="NCBI Taxonomy" id="1447872"/>
    <lineage>
        <taxon>Eukaryota</taxon>
        <taxon>Fungi</taxon>
        <taxon>Dikarya</taxon>
        <taxon>Ascomycota</taxon>
        <taxon>Pezizomycotina</taxon>
        <taxon>Eurotiomycetes</taxon>
        <taxon>Eurotiomycetidae</taxon>
        <taxon>Onygenales</taxon>
        <taxon>Ajellomycetaceae</taxon>
        <taxon>Emergomyces</taxon>
    </lineage>
</organism>
<feature type="region of interest" description="Disordered" evidence="1">
    <location>
        <begin position="31"/>
        <end position="58"/>
    </location>
</feature>
<gene>
    <name evidence="2" type="ORF">AJ78_08663</name>
</gene>
<feature type="compositionally biased region" description="Low complexity" evidence="1">
    <location>
        <begin position="40"/>
        <end position="54"/>
    </location>
</feature>
<proteinExistence type="predicted"/>
<dbReference type="VEuPathDB" id="FungiDB:AJ78_08663"/>
<reference evidence="2 3" key="1">
    <citation type="submission" date="2015-07" db="EMBL/GenBank/DDBJ databases">
        <title>Emmonsia species relationships and genome sequence.</title>
        <authorList>
            <consortium name="The Broad Institute Genomics Platform"/>
            <person name="Cuomo C.A."/>
            <person name="Munoz J.F."/>
            <person name="Imamovic A."/>
            <person name="Priest M.E."/>
            <person name="Young S."/>
            <person name="Clay O.K."/>
            <person name="McEwen J.G."/>
        </authorList>
    </citation>
    <scope>NUCLEOTIDE SEQUENCE [LARGE SCALE GENOMIC DNA]</scope>
    <source>
        <strain evidence="2 3">UAMH 9510</strain>
    </source>
</reference>
<evidence type="ECO:0000256" key="1">
    <source>
        <dbReference type="SAM" id="MobiDB-lite"/>
    </source>
</evidence>
<dbReference type="AlphaFoldDB" id="A0A1J9PQX9"/>
<accession>A0A1J9PQX9</accession>
<sequence length="76" mass="9112">MFIFYKVNDYRLFNDKLNYIKDVFSEHSNNNIKKIKKTNSKNSKNSKNSYNSNEKILENDKLSSLKHYKTEKTTLN</sequence>
<name>A0A1J9PQX9_9EURO</name>
<dbReference type="Proteomes" id="UP000182235">
    <property type="component" value="Unassembled WGS sequence"/>
</dbReference>
<evidence type="ECO:0000313" key="2">
    <source>
        <dbReference type="EMBL" id="OJD10259.1"/>
    </source>
</evidence>
<protein>
    <submittedName>
        <fullName evidence="2">Uncharacterized protein</fullName>
    </submittedName>
</protein>
<dbReference type="EMBL" id="LGRN01000869">
    <property type="protein sequence ID" value="OJD10259.1"/>
    <property type="molecule type" value="Genomic_DNA"/>
</dbReference>
<keyword evidence="3" id="KW-1185">Reference proteome</keyword>
<evidence type="ECO:0000313" key="3">
    <source>
        <dbReference type="Proteomes" id="UP000182235"/>
    </source>
</evidence>
<feature type="non-terminal residue" evidence="2">
    <location>
        <position position="76"/>
    </location>
</feature>
<comment type="caution">
    <text evidence="2">The sequence shown here is derived from an EMBL/GenBank/DDBJ whole genome shotgun (WGS) entry which is preliminary data.</text>
</comment>